<dbReference type="Proteomes" id="UP000051790">
    <property type="component" value="Unassembled WGS sequence"/>
</dbReference>
<evidence type="ECO:0000313" key="1">
    <source>
        <dbReference type="EMBL" id="KRL53893.1"/>
    </source>
</evidence>
<organism evidence="1 2">
    <name type="scientific">Lacticaseibacillus manihotivorans DSM 13343 = JCM 12514</name>
    <dbReference type="NCBI Taxonomy" id="1423769"/>
    <lineage>
        <taxon>Bacteria</taxon>
        <taxon>Bacillati</taxon>
        <taxon>Bacillota</taxon>
        <taxon>Bacilli</taxon>
        <taxon>Lactobacillales</taxon>
        <taxon>Lactobacillaceae</taxon>
        <taxon>Lacticaseibacillus</taxon>
    </lineage>
</organism>
<sequence length="97" mass="10925">MSTRKFATKHKALSQTLTKALAADMTWANNNQAHLSKMLVKTLKLNAKVVNKMLDRRSFSMGAVTQANIKEQQAIADEFYAQKLVTKHVTISDYVIK</sequence>
<protein>
    <submittedName>
        <fullName evidence="1">Uncharacterized protein</fullName>
    </submittedName>
</protein>
<accession>A0A0R1RI15</accession>
<reference evidence="1 2" key="1">
    <citation type="journal article" date="2015" name="Genome Announc.">
        <title>Expanding the biotechnology potential of lactobacilli through comparative genomics of 213 strains and associated genera.</title>
        <authorList>
            <person name="Sun Z."/>
            <person name="Harris H.M."/>
            <person name="McCann A."/>
            <person name="Guo C."/>
            <person name="Argimon S."/>
            <person name="Zhang W."/>
            <person name="Yang X."/>
            <person name="Jeffery I.B."/>
            <person name="Cooney J.C."/>
            <person name="Kagawa T.F."/>
            <person name="Liu W."/>
            <person name="Song Y."/>
            <person name="Salvetti E."/>
            <person name="Wrobel A."/>
            <person name="Rasinkangas P."/>
            <person name="Parkhill J."/>
            <person name="Rea M.C."/>
            <person name="O'Sullivan O."/>
            <person name="Ritari J."/>
            <person name="Douillard F.P."/>
            <person name="Paul Ross R."/>
            <person name="Yang R."/>
            <person name="Briner A.E."/>
            <person name="Felis G.E."/>
            <person name="de Vos W.M."/>
            <person name="Barrangou R."/>
            <person name="Klaenhammer T.R."/>
            <person name="Caufield P.W."/>
            <person name="Cui Y."/>
            <person name="Zhang H."/>
            <person name="O'Toole P.W."/>
        </authorList>
    </citation>
    <scope>NUCLEOTIDE SEQUENCE [LARGE SCALE GENOMIC DNA]</scope>
    <source>
        <strain evidence="1 2">DSM 13343</strain>
    </source>
</reference>
<keyword evidence="2" id="KW-1185">Reference proteome</keyword>
<evidence type="ECO:0000313" key="2">
    <source>
        <dbReference type="Proteomes" id="UP000051790"/>
    </source>
</evidence>
<dbReference type="AlphaFoldDB" id="A0A0R1RI15"/>
<gene>
    <name evidence="1" type="ORF">FD01_GL000094</name>
</gene>
<dbReference type="EMBL" id="AZEU01000008">
    <property type="protein sequence ID" value="KRL53893.1"/>
    <property type="molecule type" value="Genomic_DNA"/>
</dbReference>
<dbReference type="Gene3D" id="3.40.190.10">
    <property type="entry name" value="Periplasmic binding protein-like II"/>
    <property type="match status" value="1"/>
</dbReference>
<comment type="caution">
    <text evidence="1">The sequence shown here is derived from an EMBL/GenBank/DDBJ whole genome shotgun (WGS) entry which is preliminary data.</text>
</comment>
<dbReference type="SUPFAM" id="SSF53850">
    <property type="entry name" value="Periplasmic binding protein-like II"/>
    <property type="match status" value="1"/>
</dbReference>
<proteinExistence type="predicted"/>
<dbReference type="PATRIC" id="fig|1423769.4.peg.108"/>
<name>A0A0R1RI15_9LACO</name>